<dbReference type="NCBIfam" id="NF046119">
    <property type="entry name" value="memb_SCO4225"/>
    <property type="match status" value="1"/>
</dbReference>
<dbReference type="Pfam" id="PF25637">
    <property type="entry name" value="DUF7942"/>
    <property type="match status" value="1"/>
</dbReference>
<dbReference type="EMBL" id="QOIN01000040">
    <property type="protein sequence ID" value="RCG24371.1"/>
    <property type="molecule type" value="Genomic_DNA"/>
</dbReference>
<keyword evidence="1" id="KW-0812">Transmembrane</keyword>
<dbReference type="RefSeq" id="WP_114021941.1">
    <property type="nucleotide sequence ID" value="NZ_QOIN01000040.1"/>
</dbReference>
<evidence type="ECO:0000256" key="1">
    <source>
        <dbReference type="SAM" id="Phobius"/>
    </source>
</evidence>
<feature type="transmembrane region" description="Helical" evidence="1">
    <location>
        <begin position="49"/>
        <end position="69"/>
    </location>
</feature>
<gene>
    <name evidence="2" type="ORF">DTL70_12235</name>
</gene>
<dbReference type="Proteomes" id="UP000252914">
    <property type="component" value="Unassembled WGS sequence"/>
</dbReference>
<comment type="caution">
    <text evidence="2">The sequence shown here is derived from an EMBL/GenBank/DDBJ whole genome shotgun (WGS) entry which is preliminary data.</text>
</comment>
<feature type="transmembrane region" description="Helical" evidence="1">
    <location>
        <begin position="23"/>
        <end position="42"/>
    </location>
</feature>
<dbReference type="InterPro" id="IPR057702">
    <property type="entry name" value="DUF7942"/>
</dbReference>
<keyword evidence="1" id="KW-0472">Membrane</keyword>
<feature type="transmembrane region" description="Helical" evidence="1">
    <location>
        <begin position="75"/>
        <end position="96"/>
    </location>
</feature>
<evidence type="ECO:0000313" key="2">
    <source>
        <dbReference type="EMBL" id="RCG24371.1"/>
    </source>
</evidence>
<keyword evidence="1" id="KW-1133">Transmembrane helix</keyword>
<dbReference type="AlphaFoldDB" id="A0A367F272"/>
<name>A0A367F272_9ACTN</name>
<accession>A0A367F272</accession>
<protein>
    <submittedName>
        <fullName evidence="2">Uncharacterized protein</fullName>
    </submittedName>
</protein>
<sequence>MAESGDTNRITTARGLLLNPASLAYLALVVAAVLFTAAVNLFDSGADASFAGVWMFFATAPVSVLLLPLVPDTGWAVALLIGLSALVQAAAIGAVYRALRGRRLTAAGGTAA</sequence>
<organism evidence="2 3">
    <name type="scientific">Streptomyces diacarni</name>
    <dbReference type="NCBI Taxonomy" id="2800381"/>
    <lineage>
        <taxon>Bacteria</taxon>
        <taxon>Bacillati</taxon>
        <taxon>Actinomycetota</taxon>
        <taxon>Actinomycetes</taxon>
        <taxon>Kitasatosporales</taxon>
        <taxon>Streptomycetaceae</taxon>
        <taxon>Streptomyces</taxon>
    </lineage>
</organism>
<reference evidence="2 3" key="1">
    <citation type="submission" date="2018-06" db="EMBL/GenBank/DDBJ databases">
        <title>Streptomyces reniochalinae sp. nov. and Streptomyces diacarnus sp. nov. from marine sponges.</title>
        <authorList>
            <person name="Li L."/>
        </authorList>
    </citation>
    <scope>NUCLEOTIDE SEQUENCE [LARGE SCALE GENOMIC DNA]</scope>
    <source>
        <strain evidence="2 3">LHW51701</strain>
    </source>
</reference>
<evidence type="ECO:0000313" key="3">
    <source>
        <dbReference type="Proteomes" id="UP000252914"/>
    </source>
</evidence>
<proteinExistence type="predicted"/>
<keyword evidence="3" id="KW-1185">Reference proteome</keyword>